<dbReference type="AlphaFoldDB" id="A0A7C3C754"/>
<gene>
    <name evidence="2" type="ORF">ENJ67_00910</name>
</gene>
<proteinExistence type="predicted"/>
<sequence length="286" mass="32140">MIKKSLLSMVFTLGLFTSALQALEYDVSVGLHDFVVSDIKNDVAADGIEAGTSHTLGINTAIYLKHTTPSGIKMLAKAEAFLDRDKDHLDADHYPVWFDFLITIDGEIHKINDNNSITWHLLMDNKQNTVSCIEREVRQHVGAGYEYTQGDLRLEASGYVGFYYIEIDDDTPAARGYTRQDTDDGEASNVLSLEGDYRFNANWSLSGYARNYAANAGFETLEQDYEIRLTYKGAVETFGEGSTLNLKVKHSAYDFDRFYRPNVGVPILPFDNDTLIQAYVTVPLHF</sequence>
<feature type="signal peptide" evidence="1">
    <location>
        <begin position="1"/>
        <end position="22"/>
    </location>
</feature>
<name>A0A7C3C754_9BACT</name>
<protein>
    <recommendedName>
        <fullName evidence="3">DUF481 domain-containing protein</fullName>
    </recommendedName>
</protein>
<keyword evidence="1" id="KW-0732">Signal</keyword>
<reference evidence="2" key="1">
    <citation type="journal article" date="2020" name="mSystems">
        <title>Genome- and Community-Level Interaction Insights into Carbon Utilization and Element Cycling Functions of Hydrothermarchaeota in Hydrothermal Sediment.</title>
        <authorList>
            <person name="Zhou Z."/>
            <person name="Liu Y."/>
            <person name="Xu W."/>
            <person name="Pan J."/>
            <person name="Luo Z.H."/>
            <person name="Li M."/>
        </authorList>
    </citation>
    <scope>NUCLEOTIDE SEQUENCE [LARGE SCALE GENOMIC DNA]</scope>
    <source>
        <strain evidence="2">HyVt-507</strain>
    </source>
</reference>
<feature type="chain" id="PRO_5027679416" description="DUF481 domain-containing protein" evidence="1">
    <location>
        <begin position="23"/>
        <end position="286"/>
    </location>
</feature>
<evidence type="ECO:0000256" key="1">
    <source>
        <dbReference type="SAM" id="SignalP"/>
    </source>
</evidence>
<evidence type="ECO:0008006" key="3">
    <source>
        <dbReference type="Google" id="ProtNLM"/>
    </source>
</evidence>
<organism evidence="2">
    <name type="scientific">Sulfurimonas autotrophica</name>
    <dbReference type="NCBI Taxonomy" id="202747"/>
    <lineage>
        <taxon>Bacteria</taxon>
        <taxon>Pseudomonadati</taxon>
        <taxon>Campylobacterota</taxon>
        <taxon>Epsilonproteobacteria</taxon>
        <taxon>Campylobacterales</taxon>
        <taxon>Sulfurimonadaceae</taxon>
        <taxon>Sulfurimonas</taxon>
    </lineage>
</organism>
<dbReference type="Proteomes" id="UP000886390">
    <property type="component" value="Unassembled WGS sequence"/>
</dbReference>
<comment type="caution">
    <text evidence="2">The sequence shown here is derived from an EMBL/GenBank/DDBJ whole genome shotgun (WGS) entry which is preliminary data.</text>
</comment>
<evidence type="ECO:0000313" key="2">
    <source>
        <dbReference type="EMBL" id="HFB53266.1"/>
    </source>
</evidence>
<accession>A0A7C3C754</accession>
<dbReference type="EMBL" id="DRNH01000047">
    <property type="protein sequence ID" value="HFB53266.1"/>
    <property type="molecule type" value="Genomic_DNA"/>
</dbReference>